<gene>
    <name evidence="1" type="ORF">EVOR1521_LOCUS11787</name>
</gene>
<organism evidence="1 2">
    <name type="scientific">Effrenium voratum</name>
    <dbReference type="NCBI Taxonomy" id="2562239"/>
    <lineage>
        <taxon>Eukaryota</taxon>
        <taxon>Sar</taxon>
        <taxon>Alveolata</taxon>
        <taxon>Dinophyceae</taxon>
        <taxon>Suessiales</taxon>
        <taxon>Symbiodiniaceae</taxon>
        <taxon>Effrenium</taxon>
    </lineage>
</organism>
<evidence type="ECO:0000313" key="2">
    <source>
        <dbReference type="Proteomes" id="UP001178507"/>
    </source>
</evidence>
<evidence type="ECO:0000313" key="1">
    <source>
        <dbReference type="EMBL" id="CAJ1385105.1"/>
    </source>
</evidence>
<dbReference type="Proteomes" id="UP001178507">
    <property type="component" value="Unassembled WGS sequence"/>
</dbReference>
<protein>
    <submittedName>
        <fullName evidence="1">Uncharacterized protein</fullName>
    </submittedName>
</protein>
<dbReference type="EMBL" id="CAUJNA010001195">
    <property type="protein sequence ID" value="CAJ1385105.1"/>
    <property type="molecule type" value="Genomic_DNA"/>
</dbReference>
<comment type="caution">
    <text evidence="1">The sequence shown here is derived from an EMBL/GenBank/DDBJ whole genome shotgun (WGS) entry which is preliminary data.</text>
</comment>
<sequence length="196" mass="22081">MARPRIYSIMYHRAYLEVIAEPVEVWQGICAAVRQHMGPVPLHLFLDSTSLADVLAWENELRRAARMAAREHGPSDDWAYLLSDREQRSLAEYQSLWQEKRGVDSGSDDAAVFDLSQNAWSICSWTSANGCLPTFRRNSRLWLARRKRLLCPVEVAKLMGFPSGSSHFSQKTPGNAMSLQTVGLAIMTALLCAREL</sequence>
<proteinExistence type="predicted"/>
<reference evidence="1" key="1">
    <citation type="submission" date="2023-08" db="EMBL/GenBank/DDBJ databases">
        <authorList>
            <person name="Chen Y."/>
            <person name="Shah S."/>
            <person name="Dougan E. K."/>
            <person name="Thang M."/>
            <person name="Chan C."/>
        </authorList>
    </citation>
    <scope>NUCLEOTIDE SEQUENCE</scope>
</reference>
<keyword evidence="2" id="KW-1185">Reference proteome</keyword>
<name>A0AA36IE89_9DINO</name>
<accession>A0AA36IE89</accession>
<dbReference type="AlphaFoldDB" id="A0AA36IE89"/>